<reference evidence="4 5" key="1">
    <citation type="submission" date="2018-11" db="EMBL/GenBank/DDBJ databases">
        <title>Characterization of surface water Dickeya isolates.</title>
        <authorList>
            <person name="Van Gijsegem F."/>
            <person name="Pedron J."/>
        </authorList>
    </citation>
    <scope>NUCLEOTIDE SEQUENCE [LARGE SCALE GENOMIC DNA]</scope>
    <source>
        <strain evidence="2 5">FVG1-MFV-O17</strain>
        <strain evidence="3 4">FVG10-MFV-A16</strain>
    </source>
</reference>
<evidence type="ECO:0000313" key="4">
    <source>
        <dbReference type="Proteomes" id="UP000271870"/>
    </source>
</evidence>
<evidence type="ECO:0000313" key="2">
    <source>
        <dbReference type="EMBL" id="RNM05878.1"/>
    </source>
</evidence>
<feature type="signal peptide" evidence="1">
    <location>
        <begin position="1"/>
        <end position="22"/>
    </location>
</feature>
<sequence>MKLRMSLVFLSFAAANASAFQAKLTPVNPNDATRLAQLETAFSNGHVATGTLGICDATSVSGCNCPFCTQLRSIGR</sequence>
<dbReference type="EMBL" id="RJLR01000020">
    <property type="protein sequence ID" value="RNM05878.1"/>
    <property type="molecule type" value="Genomic_DNA"/>
</dbReference>
<keyword evidence="1" id="KW-0732">Signal</keyword>
<accession>A0A3N0G130</accession>
<dbReference type="EMBL" id="RJLS01000005">
    <property type="protein sequence ID" value="RNM25550.1"/>
    <property type="molecule type" value="Genomic_DNA"/>
</dbReference>
<feature type="chain" id="PRO_5018331279" evidence="1">
    <location>
        <begin position="23"/>
        <end position="76"/>
    </location>
</feature>
<dbReference type="Proteomes" id="UP000271870">
    <property type="component" value="Unassembled WGS sequence"/>
</dbReference>
<protein>
    <submittedName>
        <fullName evidence="2">Uncharacterized protein</fullName>
    </submittedName>
</protein>
<proteinExistence type="predicted"/>
<evidence type="ECO:0000313" key="3">
    <source>
        <dbReference type="EMBL" id="RNM25550.1"/>
    </source>
</evidence>
<gene>
    <name evidence="2" type="ORF">EF878_11630</name>
    <name evidence="3" type="ORF">EFS38_06415</name>
</gene>
<dbReference type="RefSeq" id="WP_033568535.1">
    <property type="nucleotide sequence ID" value="NZ_JBPWOM010000051.1"/>
</dbReference>
<evidence type="ECO:0000313" key="5">
    <source>
        <dbReference type="Proteomes" id="UP000276061"/>
    </source>
</evidence>
<name>A0A3N0G130_9GAMM</name>
<dbReference type="AlphaFoldDB" id="A0A3N0G130"/>
<comment type="caution">
    <text evidence="2">The sequence shown here is derived from an EMBL/GenBank/DDBJ whole genome shotgun (WGS) entry which is preliminary data.</text>
</comment>
<organism evidence="2 5">
    <name type="scientific">Dickeya undicola</name>
    <dbReference type="NCBI Taxonomy" id="1577887"/>
    <lineage>
        <taxon>Bacteria</taxon>
        <taxon>Pseudomonadati</taxon>
        <taxon>Pseudomonadota</taxon>
        <taxon>Gammaproteobacteria</taxon>
        <taxon>Enterobacterales</taxon>
        <taxon>Pectobacteriaceae</taxon>
        <taxon>Dickeya</taxon>
    </lineage>
</organism>
<dbReference type="Proteomes" id="UP000276061">
    <property type="component" value="Unassembled WGS sequence"/>
</dbReference>
<evidence type="ECO:0000256" key="1">
    <source>
        <dbReference type="SAM" id="SignalP"/>
    </source>
</evidence>
<keyword evidence="4" id="KW-1185">Reference proteome</keyword>
<dbReference type="OrthoDB" id="6547554at2"/>